<dbReference type="Gene3D" id="3.40.50.510">
    <property type="entry name" value="Phosphotransferase system, mannose-type IIA component"/>
    <property type="match status" value="1"/>
</dbReference>
<proteinExistence type="predicted"/>
<dbReference type="RefSeq" id="WP_210226997.1">
    <property type="nucleotide sequence ID" value="NZ_CP076022.1"/>
</dbReference>
<dbReference type="InterPro" id="IPR012844">
    <property type="entry name" value="DhaM_N"/>
</dbReference>
<protein>
    <recommendedName>
        <fullName evidence="5">Phosphocarrier protein HPr</fullName>
        <ecNumber evidence="4">2.7.1.121</ecNumber>
    </recommendedName>
</protein>
<dbReference type="KEGG" id="ajg:KKR91_00525"/>
<feature type="domain" description="HPr" evidence="10">
    <location>
        <begin position="166"/>
        <end position="249"/>
    </location>
</feature>
<gene>
    <name evidence="11" type="primary">dhaM</name>
    <name evidence="11" type="ORF">KKR91_00525</name>
</gene>
<dbReference type="EMBL" id="CP076022">
    <property type="protein sequence ID" value="QWC10183.1"/>
    <property type="molecule type" value="Genomic_DNA"/>
</dbReference>
<evidence type="ECO:0000256" key="3">
    <source>
        <dbReference type="ARBA" id="ARBA00003681"/>
    </source>
</evidence>
<evidence type="ECO:0000259" key="10">
    <source>
        <dbReference type="PROSITE" id="PS51350"/>
    </source>
</evidence>
<evidence type="ECO:0000259" key="9">
    <source>
        <dbReference type="PROSITE" id="PS51096"/>
    </source>
</evidence>
<evidence type="ECO:0000256" key="4">
    <source>
        <dbReference type="ARBA" id="ARBA00012095"/>
    </source>
</evidence>
<evidence type="ECO:0000256" key="6">
    <source>
        <dbReference type="ARBA" id="ARBA00022679"/>
    </source>
</evidence>
<dbReference type="GO" id="GO:0016020">
    <property type="term" value="C:membrane"/>
    <property type="evidence" value="ECO:0007669"/>
    <property type="project" value="InterPro"/>
</dbReference>
<reference evidence="11 12" key="1">
    <citation type="submission" date="2021-05" db="EMBL/GenBank/DDBJ databases">
        <title>Novel species in genus Arthrobacter.</title>
        <authorList>
            <person name="Zhang G."/>
        </authorList>
    </citation>
    <scope>NUCLEOTIDE SEQUENCE [LARGE SCALE GENOMIC DNA]</scope>
    <source>
        <strain evidence="12">zg-ZUI227</strain>
    </source>
</reference>
<dbReference type="PROSITE" id="PS00369">
    <property type="entry name" value="PTS_HPR_HIS"/>
    <property type="match status" value="1"/>
</dbReference>
<accession>A0A975M564</accession>
<keyword evidence="11" id="KW-0418">Kinase</keyword>
<evidence type="ECO:0000313" key="12">
    <source>
        <dbReference type="Proteomes" id="UP000676885"/>
    </source>
</evidence>
<dbReference type="GO" id="GO:0019563">
    <property type="term" value="P:glycerol catabolic process"/>
    <property type="evidence" value="ECO:0007669"/>
    <property type="project" value="InterPro"/>
</dbReference>
<comment type="function">
    <text evidence="3">General (non sugar-specific) component of the phosphoenolpyruvate-dependent sugar phosphotransferase system (sugar PTS). This major carbohydrate active-transport system catalyzes the phosphorylation of incoming sugar substrates concomitantly with their translocation across the cell membrane. The phosphoryl group from phosphoenolpyruvate (PEP) is transferred to the phosphoryl carrier protein HPr by enzyme I. Phospho-HPr then transfers it to the PTS EIIA domain.</text>
</comment>
<dbReference type="GO" id="GO:0009401">
    <property type="term" value="P:phosphoenolpyruvate-dependent sugar phosphotransferase system"/>
    <property type="evidence" value="ECO:0007669"/>
    <property type="project" value="InterPro"/>
</dbReference>
<dbReference type="GO" id="GO:0047324">
    <property type="term" value="F:phosphoenolpyruvate-glycerone phosphotransferase activity"/>
    <property type="evidence" value="ECO:0007669"/>
    <property type="project" value="UniProtKB-EC"/>
</dbReference>
<evidence type="ECO:0000256" key="1">
    <source>
        <dbReference type="ARBA" id="ARBA00001113"/>
    </source>
</evidence>
<name>A0A975M564_9MICC</name>
<dbReference type="PROSITE" id="PS51350">
    <property type="entry name" value="PTS_HPR_DOM"/>
    <property type="match status" value="1"/>
</dbReference>
<dbReference type="Proteomes" id="UP000676885">
    <property type="component" value="Chromosome"/>
</dbReference>
<dbReference type="PANTHER" id="PTHR38594">
    <property type="entry name" value="PEP-DEPENDENT DIHYDROXYACETONE KINASE, PHOSPHORYL DONOR SUBUNIT DHAM"/>
    <property type="match status" value="1"/>
</dbReference>
<comment type="catalytic activity">
    <reaction evidence="1">
        <text>dihydroxyacetone + phosphoenolpyruvate = dihydroxyacetone phosphate + pyruvate</text>
        <dbReference type="Rhea" id="RHEA:18381"/>
        <dbReference type="ChEBI" id="CHEBI:15361"/>
        <dbReference type="ChEBI" id="CHEBI:16016"/>
        <dbReference type="ChEBI" id="CHEBI:57642"/>
        <dbReference type="ChEBI" id="CHEBI:58702"/>
        <dbReference type="EC" id="2.7.1.121"/>
    </reaction>
</comment>
<dbReference type="PROSITE" id="PS51096">
    <property type="entry name" value="PTS_EIIA_TYPE_4"/>
    <property type="match status" value="1"/>
</dbReference>
<dbReference type="PRINTS" id="PR00107">
    <property type="entry name" value="PHOSPHOCPHPR"/>
</dbReference>
<comment type="subunit">
    <text evidence="7">Homodimer. The dihydroxyacetone kinase complex is composed of a homodimer of DhaM, a homodimer of DhaK and the subunit DhaL.</text>
</comment>
<organism evidence="11 12">
    <name type="scientific">Arthrobacter jiangjiafuii</name>
    <dbReference type="NCBI Taxonomy" id="2817475"/>
    <lineage>
        <taxon>Bacteria</taxon>
        <taxon>Bacillati</taxon>
        <taxon>Actinomycetota</taxon>
        <taxon>Actinomycetes</taxon>
        <taxon>Micrococcales</taxon>
        <taxon>Micrococcaceae</taxon>
        <taxon>Arthrobacter</taxon>
    </lineage>
</organism>
<evidence type="ECO:0000313" key="11">
    <source>
        <dbReference type="EMBL" id="QWC10183.1"/>
    </source>
</evidence>
<sequence length="249" mass="24740">MSVGLVIVSHSEKLAEGVRELAEQMARDVKISVAGGTDDGGIGTSLEKISAGIAAADSGEGAVLLADLGSAVMTAETALEFLDDEQRARVRLADAPLVEGTVAAAVAAQSGRALAAVVQEAEAAGGIPARAGGPASEGAGAETGTAGTETAAALDDDDLDPSGEGVHSGSWELINPAGLHARPAAAVAQAMSDLDAEVRINGVDAKSVMMLMTLGLGQGQTLTLTAKGPDAARAVEMMALEVRNGFGEI</sequence>
<dbReference type="InterPro" id="IPR036662">
    <property type="entry name" value="PTS_EIIA_man-typ_sf"/>
</dbReference>
<dbReference type="InterPro" id="IPR039643">
    <property type="entry name" value="DhaM"/>
</dbReference>
<dbReference type="SUPFAM" id="SSF55594">
    <property type="entry name" value="HPr-like"/>
    <property type="match status" value="1"/>
</dbReference>
<dbReference type="Gene3D" id="3.30.1340.10">
    <property type="entry name" value="HPr-like"/>
    <property type="match status" value="1"/>
</dbReference>
<dbReference type="InterPro" id="IPR004701">
    <property type="entry name" value="PTS_EIIA_man-typ"/>
</dbReference>
<evidence type="ECO:0000256" key="7">
    <source>
        <dbReference type="ARBA" id="ARBA00046577"/>
    </source>
</evidence>
<keyword evidence="6" id="KW-0808">Transferase</keyword>
<dbReference type="EC" id="2.7.1.121" evidence="4"/>
<feature type="domain" description="PTS EIIA type-4" evidence="9">
    <location>
        <begin position="2"/>
        <end position="148"/>
    </location>
</feature>
<feature type="region of interest" description="Disordered" evidence="8">
    <location>
        <begin position="128"/>
        <end position="147"/>
    </location>
</feature>
<dbReference type="Pfam" id="PF00381">
    <property type="entry name" value="PTS-HPr"/>
    <property type="match status" value="1"/>
</dbReference>
<dbReference type="InterPro" id="IPR000032">
    <property type="entry name" value="HPr-like"/>
</dbReference>
<dbReference type="AlphaFoldDB" id="A0A975M564"/>
<dbReference type="CDD" id="cd00367">
    <property type="entry name" value="PTS-HPr_like"/>
    <property type="match status" value="1"/>
</dbReference>
<evidence type="ECO:0000256" key="8">
    <source>
        <dbReference type="SAM" id="MobiDB-lite"/>
    </source>
</evidence>
<dbReference type="PANTHER" id="PTHR38594:SF1">
    <property type="entry name" value="PEP-DEPENDENT DIHYDROXYACETONE KINASE, PHOSPHORYL DONOR SUBUNIT DHAM"/>
    <property type="match status" value="1"/>
</dbReference>
<dbReference type="InterPro" id="IPR001020">
    <property type="entry name" value="PTS_HPr_His_P_site"/>
</dbReference>
<dbReference type="NCBIfam" id="TIGR02364">
    <property type="entry name" value="dha_pts"/>
    <property type="match status" value="1"/>
</dbReference>
<keyword evidence="12" id="KW-1185">Reference proteome</keyword>
<dbReference type="InterPro" id="IPR035895">
    <property type="entry name" value="HPr-like_sf"/>
</dbReference>
<dbReference type="SUPFAM" id="SSF53062">
    <property type="entry name" value="PTS system fructose IIA component-like"/>
    <property type="match status" value="1"/>
</dbReference>
<dbReference type="Pfam" id="PF03610">
    <property type="entry name" value="EIIA-man"/>
    <property type="match status" value="1"/>
</dbReference>
<evidence type="ECO:0000256" key="5">
    <source>
        <dbReference type="ARBA" id="ARBA00020422"/>
    </source>
</evidence>
<comment type="function">
    <text evidence="2">Component of the dihydroxyacetone kinase complex, which is responsible for the phosphoenolpyruvate (PEP)-dependent phosphorylation of dihydroxyacetone. DhaM serves as the phosphoryl donor. Is phosphorylated by phosphoenolpyruvate in an EI- and HPr-dependent reaction, and a phosphorelay system on histidine residues finally leads to phosphoryl transfer to DhaL and dihydroxyacetone.</text>
</comment>
<evidence type="ECO:0000256" key="2">
    <source>
        <dbReference type="ARBA" id="ARBA00002788"/>
    </source>
</evidence>
<dbReference type="NCBIfam" id="TIGR01003">
    <property type="entry name" value="PTS_HPr_family"/>
    <property type="match status" value="1"/>
</dbReference>